<dbReference type="Proteomes" id="UP001500968">
    <property type="component" value="Unassembled WGS sequence"/>
</dbReference>
<accession>A0ABP7T7J7</accession>
<dbReference type="RefSeq" id="WP_324690938.1">
    <property type="nucleotide sequence ID" value="NZ_JAXAVY010000002.1"/>
</dbReference>
<dbReference type="EMBL" id="BAABCR010000001">
    <property type="protein sequence ID" value="GAA4022249.1"/>
    <property type="molecule type" value="Genomic_DNA"/>
</dbReference>
<name>A0ABP7T7J7_9FLAO</name>
<protein>
    <submittedName>
        <fullName evidence="1">Uncharacterized protein</fullName>
    </submittedName>
</protein>
<gene>
    <name evidence="1" type="ORF">GCM10022386_01520</name>
</gene>
<comment type="caution">
    <text evidence="1">The sequence shown here is derived from an EMBL/GenBank/DDBJ whole genome shotgun (WGS) entry which is preliminary data.</text>
</comment>
<keyword evidence="2" id="KW-1185">Reference proteome</keyword>
<reference evidence="2" key="1">
    <citation type="journal article" date="2019" name="Int. J. Syst. Evol. Microbiol.">
        <title>The Global Catalogue of Microorganisms (GCM) 10K type strain sequencing project: providing services to taxonomists for standard genome sequencing and annotation.</title>
        <authorList>
            <consortium name="The Broad Institute Genomics Platform"/>
            <consortium name="The Broad Institute Genome Sequencing Center for Infectious Disease"/>
            <person name="Wu L."/>
            <person name="Ma J."/>
        </authorList>
    </citation>
    <scope>NUCLEOTIDE SEQUENCE [LARGE SCALE GENOMIC DNA]</scope>
    <source>
        <strain evidence="2">JCM 17064</strain>
    </source>
</reference>
<proteinExistence type="predicted"/>
<organism evidence="1 2">
    <name type="scientific">Flavobacterium cheonhonense</name>
    <dbReference type="NCBI Taxonomy" id="706185"/>
    <lineage>
        <taxon>Bacteria</taxon>
        <taxon>Pseudomonadati</taxon>
        <taxon>Bacteroidota</taxon>
        <taxon>Flavobacteriia</taxon>
        <taxon>Flavobacteriales</taxon>
        <taxon>Flavobacteriaceae</taxon>
        <taxon>Flavobacterium</taxon>
    </lineage>
</organism>
<sequence>MILSSVFEQAQRYDTPLIIEYYFRGEKIKDPITFFEVNQPFCDYIFPSTTETLVMVNKYLIYRETHKLVISEYGFHLIHL</sequence>
<evidence type="ECO:0000313" key="2">
    <source>
        <dbReference type="Proteomes" id="UP001500968"/>
    </source>
</evidence>
<evidence type="ECO:0000313" key="1">
    <source>
        <dbReference type="EMBL" id="GAA4022249.1"/>
    </source>
</evidence>